<dbReference type="Proteomes" id="UP000241808">
    <property type="component" value="Unassembled WGS sequence"/>
</dbReference>
<dbReference type="Pfam" id="PF09838">
    <property type="entry name" value="DUF2065"/>
    <property type="match status" value="1"/>
</dbReference>
<evidence type="ECO:0008006" key="4">
    <source>
        <dbReference type="Google" id="ProtNLM"/>
    </source>
</evidence>
<feature type="transmembrane region" description="Helical" evidence="1">
    <location>
        <begin position="43"/>
        <end position="59"/>
    </location>
</feature>
<keyword evidence="3" id="KW-1185">Reference proteome</keyword>
<proteinExistence type="predicted"/>
<reference evidence="2 3" key="1">
    <citation type="submission" date="2018-04" db="EMBL/GenBank/DDBJ databases">
        <title>Genomic Encyclopedia of Archaeal and Bacterial Type Strains, Phase II (KMG-II): from individual species to whole genera.</title>
        <authorList>
            <person name="Goeker M."/>
        </authorList>
    </citation>
    <scope>NUCLEOTIDE SEQUENCE [LARGE SCALE GENOMIC DNA]</scope>
    <source>
        <strain evidence="2 3">DSM 25521</strain>
    </source>
</reference>
<evidence type="ECO:0000313" key="3">
    <source>
        <dbReference type="Proteomes" id="UP000241808"/>
    </source>
</evidence>
<name>A0A2T4ZGQ5_9HYPH</name>
<keyword evidence="1" id="KW-0812">Transmembrane</keyword>
<gene>
    <name evidence="2" type="ORF">C8P69_102495</name>
</gene>
<feature type="transmembrane region" description="Helical" evidence="1">
    <location>
        <begin position="6"/>
        <end position="22"/>
    </location>
</feature>
<organism evidence="2 3">
    <name type="scientific">Phreatobacter oligotrophus</name>
    <dbReference type="NCBI Taxonomy" id="1122261"/>
    <lineage>
        <taxon>Bacteria</taxon>
        <taxon>Pseudomonadati</taxon>
        <taxon>Pseudomonadota</taxon>
        <taxon>Alphaproteobacteria</taxon>
        <taxon>Hyphomicrobiales</taxon>
        <taxon>Phreatobacteraceae</taxon>
        <taxon>Phreatobacter</taxon>
    </lineage>
</organism>
<dbReference type="PANTHER" id="PTHR38602:SF1">
    <property type="entry name" value="INNER MEMBRANE PROTEIN"/>
    <property type="match status" value="1"/>
</dbReference>
<keyword evidence="1" id="KW-1133">Transmembrane helix</keyword>
<dbReference type="AlphaFoldDB" id="A0A2T4ZGQ5"/>
<dbReference type="EMBL" id="PZZL01000002">
    <property type="protein sequence ID" value="PTM61109.1"/>
    <property type="molecule type" value="Genomic_DNA"/>
</dbReference>
<dbReference type="InterPro" id="IPR019201">
    <property type="entry name" value="DUF2065"/>
</dbReference>
<evidence type="ECO:0000313" key="2">
    <source>
        <dbReference type="EMBL" id="PTM61109.1"/>
    </source>
</evidence>
<sequence>MKDFFVAVGLVLVIEGLILAAFPSRIRDALETMRVTPDQQLRLVGLIAAVIGLGVVWWVRG</sequence>
<keyword evidence="1" id="KW-0472">Membrane</keyword>
<evidence type="ECO:0000256" key="1">
    <source>
        <dbReference type="SAM" id="Phobius"/>
    </source>
</evidence>
<dbReference type="RefSeq" id="WP_108175026.1">
    <property type="nucleotide sequence ID" value="NZ_JAIESU010000033.1"/>
</dbReference>
<protein>
    <recommendedName>
        <fullName evidence="4">DUF2065 domain-containing protein</fullName>
    </recommendedName>
</protein>
<dbReference type="PANTHER" id="PTHR38602">
    <property type="entry name" value="INNER MEMBRANE PROTEIN-RELATED"/>
    <property type="match status" value="1"/>
</dbReference>
<comment type="caution">
    <text evidence="2">The sequence shown here is derived from an EMBL/GenBank/DDBJ whole genome shotgun (WGS) entry which is preliminary data.</text>
</comment>
<dbReference type="OrthoDB" id="9815199at2"/>
<accession>A0A2T4ZGQ5</accession>